<dbReference type="GO" id="GO:0016020">
    <property type="term" value="C:membrane"/>
    <property type="evidence" value="ECO:0007669"/>
    <property type="project" value="InterPro"/>
</dbReference>
<accession>A0A2V1ILL7</accession>
<keyword evidence="11 16" id="KW-0472">Membrane</keyword>
<evidence type="ECO:0000256" key="3">
    <source>
        <dbReference type="ARBA" id="ARBA00010441"/>
    </source>
</evidence>
<dbReference type="NCBIfam" id="TIGR00473">
    <property type="entry name" value="pssA"/>
    <property type="match status" value="1"/>
</dbReference>
<dbReference type="GO" id="GO:0003882">
    <property type="term" value="F:CDP-diacylglycerol-serine O-phosphatidyltransferase activity"/>
    <property type="evidence" value="ECO:0007669"/>
    <property type="project" value="UniProtKB-EC"/>
</dbReference>
<comment type="catalytic activity">
    <reaction evidence="1">
        <text>a CDP-1,2-diacyl-sn-glycerol + L-serine = a 1,2-diacyl-sn-glycero-3-phospho-L-serine + CMP + H(+)</text>
        <dbReference type="Rhea" id="RHEA:16913"/>
        <dbReference type="ChEBI" id="CHEBI:15378"/>
        <dbReference type="ChEBI" id="CHEBI:33384"/>
        <dbReference type="ChEBI" id="CHEBI:57262"/>
        <dbReference type="ChEBI" id="CHEBI:58332"/>
        <dbReference type="ChEBI" id="CHEBI:60377"/>
        <dbReference type="EC" id="2.7.8.8"/>
    </reaction>
</comment>
<evidence type="ECO:0000256" key="8">
    <source>
        <dbReference type="ARBA" id="ARBA00022692"/>
    </source>
</evidence>
<dbReference type="InterPro" id="IPR048254">
    <property type="entry name" value="CDP_ALCOHOL_P_TRANSF_CS"/>
</dbReference>
<dbReference type="GeneID" id="82525947"/>
<gene>
    <name evidence="17" type="primary">pssA</name>
    <name evidence="17" type="ORF">C5O23_06270</name>
</gene>
<evidence type="ECO:0000256" key="10">
    <source>
        <dbReference type="ARBA" id="ARBA00023098"/>
    </source>
</evidence>
<dbReference type="PROSITE" id="PS51257">
    <property type="entry name" value="PROKAR_LIPOPROTEIN"/>
    <property type="match status" value="1"/>
</dbReference>
<evidence type="ECO:0000256" key="11">
    <source>
        <dbReference type="ARBA" id="ARBA00023136"/>
    </source>
</evidence>
<keyword evidence="7 15" id="KW-0808">Transferase</keyword>
<evidence type="ECO:0000256" key="6">
    <source>
        <dbReference type="ARBA" id="ARBA00022516"/>
    </source>
</evidence>
<keyword evidence="13" id="KW-1208">Phospholipid metabolism</keyword>
<evidence type="ECO:0000256" key="14">
    <source>
        <dbReference type="ARBA" id="ARBA00032361"/>
    </source>
</evidence>
<keyword evidence="9 16" id="KW-1133">Transmembrane helix</keyword>
<evidence type="ECO:0000256" key="5">
    <source>
        <dbReference type="ARBA" id="ARBA00017171"/>
    </source>
</evidence>
<proteinExistence type="inferred from homology"/>
<feature type="transmembrane region" description="Helical" evidence="16">
    <location>
        <begin position="7"/>
        <end position="28"/>
    </location>
</feature>
<evidence type="ECO:0000313" key="18">
    <source>
        <dbReference type="Proteomes" id="UP000244905"/>
    </source>
</evidence>
<keyword evidence="10" id="KW-0443">Lipid metabolism</keyword>
<reference evidence="18" key="1">
    <citation type="submission" date="2018-02" db="EMBL/GenBank/DDBJ databases">
        <authorList>
            <person name="Clavel T."/>
            <person name="Strowig T."/>
        </authorList>
    </citation>
    <scope>NUCLEOTIDE SEQUENCE [LARGE SCALE GENOMIC DNA]</scope>
    <source>
        <strain evidence="18">DSM 103720</strain>
    </source>
</reference>
<feature type="transmembrane region" description="Helical" evidence="16">
    <location>
        <begin position="132"/>
        <end position="151"/>
    </location>
</feature>
<dbReference type="EMBL" id="PUEC01000011">
    <property type="protein sequence ID" value="PWB02626.1"/>
    <property type="molecule type" value="Genomic_DNA"/>
</dbReference>
<evidence type="ECO:0000256" key="13">
    <source>
        <dbReference type="ARBA" id="ARBA00023264"/>
    </source>
</evidence>
<dbReference type="PANTHER" id="PTHR14269">
    <property type="entry name" value="CDP-DIACYLGLYCEROL--GLYCEROL-3-PHOSPHATE 3-PHOSPHATIDYLTRANSFERASE-RELATED"/>
    <property type="match status" value="1"/>
</dbReference>
<organism evidence="17 18">
    <name type="scientific">Duncaniella muris</name>
    <dbReference type="NCBI Taxonomy" id="2094150"/>
    <lineage>
        <taxon>Bacteria</taxon>
        <taxon>Pseudomonadati</taxon>
        <taxon>Bacteroidota</taxon>
        <taxon>Bacteroidia</taxon>
        <taxon>Bacteroidales</taxon>
        <taxon>Muribaculaceae</taxon>
        <taxon>Duncaniella</taxon>
    </lineage>
</organism>
<keyword evidence="6" id="KW-0444">Lipid biosynthesis</keyword>
<protein>
    <recommendedName>
        <fullName evidence="5">CDP-diacylglycerol--serine O-phosphatidyltransferase</fullName>
        <ecNumber evidence="4">2.7.8.8</ecNumber>
    </recommendedName>
    <alternativeName>
        <fullName evidence="14">Phosphatidylserine synthase</fullName>
    </alternativeName>
</protein>
<keyword evidence="12" id="KW-0594">Phospholipid biosynthesis</keyword>
<dbReference type="PROSITE" id="PS00379">
    <property type="entry name" value="CDP_ALCOHOL_P_TRANSF"/>
    <property type="match status" value="1"/>
</dbReference>
<dbReference type="InterPro" id="IPR050324">
    <property type="entry name" value="CDP-alcohol_PTase-I"/>
</dbReference>
<evidence type="ECO:0000256" key="9">
    <source>
        <dbReference type="ARBA" id="ARBA00022989"/>
    </source>
</evidence>
<dbReference type="GO" id="GO:0012505">
    <property type="term" value="C:endomembrane system"/>
    <property type="evidence" value="ECO:0007669"/>
    <property type="project" value="UniProtKB-SubCell"/>
</dbReference>
<feature type="transmembrane region" description="Helical" evidence="16">
    <location>
        <begin position="196"/>
        <end position="224"/>
    </location>
</feature>
<evidence type="ECO:0000256" key="15">
    <source>
        <dbReference type="RuleBase" id="RU003750"/>
    </source>
</evidence>
<dbReference type="InterPro" id="IPR043130">
    <property type="entry name" value="CDP-OH_PTrfase_TM_dom"/>
</dbReference>
<dbReference type="RefSeq" id="WP_107032091.1">
    <property type="nucleotide sequence ID" value="NZ_CAJSYL010000011.1"/>
</dbReference>
<dbReference type="AlphaFoldDB" id="A0A2V1ILL7"/>
<dbReference type="EC" id="2.7.8.8" evidence="4"/>
<evidence type="ECO:0000313" key="17">
    <source>
        <dbReference type="EMBL" id="PWB02626.1"/>
    </source>
</evidence>
<dbReference type="PANTHER" id="PTHR14269:SF61">
    <property type="entry name" value="CDP-DIACYLGLYCEROL--SERINE O-PHOSPHATIDYLTRANSFERASE"/>
    <property type="match status" value="1"/>
</dbReference>
<evidence type="ECO:0000256" key="2">
    <source>
        <dbReference type="ARBA" id="ARBA00004127"/>
    </source>
</evidence>
<name>A0A2V1ILL7_9BACT</name>
<keyword evidence="8 16" id="KW-0812">Transmembrane</keyword>
<feature type="transmembrane region" description="Helical" evidence="16">
    <location>
        <begin position="102"/>
        <end position="120"/>
    </location>
</feature>
<dbReference type="Pfam" id="PF01066">
    <property type="entry name" value="CDP-OH_P_transf"/>
    <property type="match status" value="1"/>
</dbReference>
<dbReference type="GO" id="GO:0008654">
    <property type="term" value="P:phospholipid biosynthetic process"/>
    <property type="evidence" value="ECO:0007669"/>
    <property type="project" value="UniProtKB-KW"/>
</dbReference>
<dbReference type="Gene3D" id="1.20.120.1760">
    <property type="match status" value="1"/>
</dbReference>
<evidence type="ECO:0000256" key="16">
    <source>
        <dbReference type="SAM" id="Phobius"/>
    </source>
</evidence>
<comment type="similarity">
    <text evidence="3 15">Belongs to the CDP-alcohol phosphatidyltransferase class-I family.</text>
</comment>
<comment type="caution">
    <text evidence="17">The sequence shown here is derived from an EMBL/GenBank/DDBJ whole genome shotgun (WGS) entry which is preliminary data.</text>
</comment>
<keyword evidence="18" id="KW-1185">Reference proteome</keyword>
<dbReference type="InterPro" id="IPR000462">
    <property type="entry name" value="CDP-OH_P_trans"/>
</dbReference>
<dbReference type="Proteomes" id="UP000244905">
    <property type="component" value="Unassembled WGS sequence"/>
</dbReference>
<evidence type="ECO:0000256" key="7">
    <source>
        <dbReference type="ARBA" id="ARBA00022679"/>
    </source>
</evidence>
<evidence type="ECO:0000256" key="1">
    <source>
        <dbReference type="ARBA" id="ARBA00000287"/>
    </source>
</evidence>
<sequence length="241" mass="26034">MKSIRTYIPNTITCLNLLSGCAAVFLAFNLDLPTAGLSALQWAFVCIGAAAAFDFWDGMSARLLHAYSPIGKELDSLSDLVSFGLAPAFLVMNTMLRAGSPLWVSAFALLIAVMGALRLAKFNVDTRQTTSFIGLPIPANAIFWVGALAWITDHAYPGDAVMAVLIAVVSLLMVSEIKMFSLKFANLSLRENVRRYVIMAATVLFVITDGVSGFAWTIVLYILISLLGKRTDPDASEADDK</sequence>
<comment type="subcellular location">
    <subcellularLocation>
        <location evidence="2">Endomembrane system</location>
        <topology evidence="2">Multi-pass membrane protein</topology>
    </subcellularLocation>
</comment>
<evidence type="ECO:0000256" key="4">
    <source>
        <dbReference type="ARBA" id="ARBA00013174"/>
    </source>
</evidence>
<feature type="transmembrane region" description="Helical" evidence="16">
    <location>
        <begin position="157"/>
        <end position="175"/>
    </location>
</feature>
<dbReference type="InterPro" id="IPR004533">
    <property type="entry name" value="CDP-diaglyc--ser_O-PTrfase"/>
</dbReference>
<evidence type="ECO:0000256" key="12">
    <source>
        <dbReference type="ARBA" id="ARBA00023209"/>
    </source>
</evidence>